<dbReference type="OrthoDB" id="3030308at2759"/>
<gene>
    <name evidence="1" type="ORF">BDQ12DRAFT_668487</name>
</gene>
<dbReference type="EMBL" id="ML213620">
    <property type="protein sequence ID" value="TFK35633.1"/>
    <property type="molecule type" value="Genomic_DNA"/>
</dbReference>
<evidence type="ECO:0000313" key="1">
    <source>
        <dbReference type="EMBL" id="TFK35633.1"/>
    </source>
</evidence>
<sequence>MAELFVVLCICAEQTFMQASAQAQKFSEAFSIALDAYVKSTVRDDVMQAIAVLFDGEKSLSPFESPSPSEGLQGPTWKVQTKSESILCQKVRSQSWSELSLSKGLDLEILWSELLRIPRP</sequence>
<reference evidence="1 2" key="1">
    <citation type="journal article" date="2019" name="Nat. Ecol. Evol.">
        <title>Megaphylogeny resolves global patterns of mushroom evolution.</title>
        <authorList>
            <person name="Varga T."/>
            <person name="Krizsan K."/>
            <person name="Foldi C."/>
            <person name="Dima B."/>
            <person name="Sanchez-Garcia M."/>
            <person name="Sanchez-Ramirez S."/>
            <person name="Szollosi G.J."/>
            <person name="Szarkandi J.G."/>
            <person name="Papp V."/>
            <person name="Albert L."/>
            <person name="Andreopoulos W."/>
            <person name="Angelini C."/>
            <person name="Antonin V."/>
            <person name="Barry K.W."/>
            <person name="Bougher N.L."/>
            <person name="Buchanan P."/>
            <person name="Buyck B."/>
            <person name="Bense V."/>
            <person name="Catcheside P."/>
            <person name="Chovatia M."/>
            <person name="Cooper J."/>
            <person name="Damon W."/>
            <person name="Desjardin D."/>
            <person name="Finy P."/>
            <person name="Geml J."/>
            <person name="Haridas S."/>
            <person name="Hughes K."/>
            <person name="Justo A."/>
            <person name="Karasinski D."/>
            <person name="Kautmanova I."/>
            <person name="Kiss B."/>
            <person name="Kocsube S."/>
            <person name="Kotiranta H."/>
            <person name="LaButti K.M."/>
            <person name="Lechner B.E."/>
            <person name="Liimatainen K."/>
            <person name="Lipzen A."/>
            <person name="Lukacs Z."/>
            <person name="Mihaltcheva S."/>
            <person name="Morgado L.N."/>
            <person name="Niskanen T."/>
            <person name="Noordeloos M.E."/>
            <person name="Ohm R.A."/>
            <person name="Ortiz-Santana B."/>
            <person name="Ovrebo C."/>
            <person name="Racz N."/>
            <person name="Riley R."/>
            <person name="Savchenko A."/>
            <person name="Shiryaev A."/>
            <person name="Soop K."/>
            <person name="Spirin V."/>
            <person name="Szebenyi C."/>
            <person name="Tomsovsky M."/>
            <person name="Tulloss R.E."/>
            <person name="Uehling J."/>
            <person name="Grigoriev I.V."/>
            <person name="Vagvolgyi C."/>
            <person name="Papp T."/>
            <person name="Martin F.M."/>
            <person name="Miettinen O."/>
            <person name="Hibbett D.S."/>
            <person name="Nagy L.G."/>
        </authorList>
    </citation>
    <scope>NUCLEOTIDE SEQUENCE [LARGE SCALE GENOMIC DNA]</scope>
    <source>
        <strain evidence="1 2">CBS 166.37</strain>
    </source>
</reference>
<keyword evidence="2" id="KW-1185">Reference proteome</keyword>
<name>A0A5C3LTC3_9AGAR</name>
<dbReference type="AlphaFoldDB" id="A0A5C3LTC3"/>
<accession>A0A5C3LTC3</accession>
<protein>
    <submittedName>
        <fullName evidence="1">Uncharacterized protein</fullName>
    </submittedName>
</protein>
<organism evidence="1 2">
    <name type="scientific">Crucibulum laeve</name>
    <dbReference type="NCBI Taxonomy" id="68775"/>
    <lineage>
        <taxon>Eukaryota</taxon>
        <taxon>Fungi</taxon>
        <taxon>Dikarya</taxon>
        <taxon>Basidiomycota</taxon>
        <taxon>Agaricomycotina</taxon>
        <taxon>Agaricomycetes</taxon>
        <taxon>Agaricomycetidae</taxon>
        <taxon>Agaricales</taxon>
        <taxon>Agaricineae</taxon>
        <taxon>Nidulariaceae</taxon>
        <taxon>Crucibulum</taxon>
    </lineage>
</organism>
<proteinExistence type="predicted"/>
<dbReference type="Proteomes" id="UP000308652">
    <property type="component" value="Unassembled WGS sequence"/>
</dbReference>
<evidence type="ECO:0000313" key="2">
    <source>
        <dbReference type="Proteomes" id="UP000308652"/>
    </source>
</evidence>